<dbReference type="AlphaFoldDB" id="A0A1V2HZK2"/>
<evidence type="ECO:0000313" key="1">
    <source>
        <dbReference type="EMBL" id="ONH22302.1"/>
    </source>
</evidence>
<gene>
    <name evidence="1" type="ORF">BL253_36085</name>
</gene>
<sequence length="362" mass="39958">MPVQEPPEEAVDRPFGSENRARLLGQYFSEHPEVTAQNAWEHAYRLLMWIDRTTGLAHCYESDKSQAGRPWYARSLAFHSWLSEALGVAAGQLGEEIDVLFRNVTHDLAAGVAVRLQRNRDRVASQRQPYEGQGIPLPNEDPRLDDIILESLSGYLAEPPPPEVLRGLTERIQIYVGQENKRKNLVGEGFEDTVAALLTRVPGISDRYDIRVRTMLQNLPGFHPHQGKAKPKEVDVSLVNRATGHRTLVSCKWSVRADREEQFGNDFNAYVRANATGEPFGYVLVTNEFDPARLAAACDSTAGNTLLFTDVVHVNPDGARAVYSAPAVAGPIAKGMTRALQHADSGRLSSLELWLAKLAGGS</sequence>
<protein>
    <submittedName>
        <fullName evidence="1">Uncharacterized protein</fullName>
    </submittedName>
</protein>
<accession>A0A1V2HZK2</accession>
<evidence type="ECO:0000313" key="2">
    <source>
        <dbReference type="Proteomes" id="UP000188929"/>
    </source>
</evidence>
<comment type="caution">
    <text evidence="1">The sequence shown here is derived from an EMBL/GenBank/DDBJ whole genome shotgun (WGS) entry which is preliminary data.</text>
</comment>
<dbReference type="EMBL" id="MOMC01000112">
    <property type="protein sequence ID" value="ONH22302.1"/>
    <property type="molecule type" value="Genomic_DNA"/>
</dbReference>
<dbReference type="STRING" id="1834516.BL253_36085"/>
<keyword evidence="2" id="KW-1185">Reference proteome</keyword>
<organism evidence="1 2">
    <name type="scientific">Pseudofrankia asymbiotica</name>
    <dbReference type="NCBI Taxonomy" id="1834516"/>
    <lineage>
        <taxon>Bacteria</taxon>
        <taxon>Bacillati</taxon>
        <taxon>Actinomycetota</taxon>
        <taxon>Actinomycetes</taxon>
        <taxon>Frankiales</taxon>
        <taxon>Frankiaceae</taxon>
        <taxon>Pseudofrankia</taxon>
    </lineage>
</organism>
<name>A0A1V2HZK2_9ACTN</name>
<reference evidence="2" key="1">
    <citation type="submission" date="2016-10" db="EMBL/GenBank/DDBJ databases">
        <title>Frankia sp. NRRL B-16386 Genome sequencing.</title>
        <authorList>
            <person name="Ghodhbane-Gtari F."/>
            <person name="Swanson E."/>
            <person name="Gueddou A."/>
            <person name="Hezbri K."/>
            <person name="Ktari K."/>
            <person name="Nouioui I."/>
            <person name="Morris K."/>
            <person name="Simpson S."/>
            <person name="Abebe-Akele F."/>
            <person name="Thomas K."/>
            <person name="Gtari M."/>
            <person name="Tisa L.S."/>
        </authorList>
    </citation>
    <scope>NUCLEOTIDE SEQUENCE [LARGE SCALE GENOMIC DNA]</scope>
    <source>
        <strain evidence="2">NRRL B-16386</strain>
    </source>
</reference>
<proteinExistence type="predicted"/>
<dbReference type="Proteomes" id="UP000188929">
    <property type="component" value="Unassembled WGS sequence"/>
</dbReference>